<keyword evidence="1" id="KW-0479">Metal-binding</keyword>
<dbReference type="FunFam" id="3.30.70.100:FF:000001">
    <property type="entry name" value="ATPase copper transporting beta"/>
    <property type="match status" value="1"/>
</dbReference>
<evidence type="ECO:0000313" key="4">
    <source>
        <dbReference type="Proteomes" id="UP000007842"/>
    </source>
</evidence>
<dbReference type="SUPFAM" id="SSF55008">
    <property type="entry name" value="HMA, heavy metal-associated domain"/>
    <property type="match status" value="1"/>
</dbReference>
<dbReference type="STRING" id="1003195.SCATT_27280"/>
<dbReference type="RefSeq" id="WP_014143477.1">
    <property type="nucleotide sequence ID" value="NC_016111.1"/>
</dbReference>
<protein>
    <submittedName>
        <fullName evidence="3">Copper ion binding protein, putative</fullName>
    </submittedName>
</protein>
<dbReference type="NCBIfam" id="TIGR00003">
    <property type="entry name" value="copper ion binding protein"/>
    <property type="match status" value="1"/>
</dbReference>
<dbReference type="CDD" id="cd00371">
    <property type="entry name" value="HMA"/>
    <property type="match status" value="1"/>
</dbReference>
<evidence type="ECO:0000313" key="3">
    <source>
        <dbReference type="EMBL" id="AEW95099.1"/>
    </source>
</evidence>
<feature type="domain" description="HMA" evidence="2">
    <location>
        <begin position="3"/>
        <end position="68"/>
    </location>
</feature>
<accession>F8K1M8</accession>
<dbReference type="GO" id="GO:0005507">
    <property type="term" value="F:copper ion binding"/>
    <property type="evidence" value="ECO:0007669"/>
    <property type="project" value="InterPro"/>
</dbReference>
<dbReference type="Pfam" id="PF00403">
    <property type="entry name" value="HMA"/>
    <property type="match status" value="1"/>
</dbReference>
<dbReference type="Proteomes" id="UP000007842">
    <property type="component" value="Chromosome"/>
</dbReference>
<dbReference type="PROSITE" id="PS50846">
    <property type="entry name" value="HMA_2"/>
    <property type="match status" value="1"/>
</dbReference>
<keyword evidence="4" id="KW-1185">Reference proteome</keyword>
<dbReference type="AlphaFoldDB" id="F8K1M8"/>
<name>F8K1M8_STREN</name>
<dbReference type="PRINTS" id="PR00944">
    <property type="entry name" value="CUEXPORT"/>
</dbReference>
<dbReference type="EMBL" id="CP003219">
    <property type="protein sequence ID" value="AEW95099.1"/>
    <property type="molecule type" value="Genomic_DNA"/>
</dbReference>
<dbReference type="PATRIC" id="fig|1003195.11.peg.4233"/>
<evidence type="ECO:0000256" key="1">
    <source>
        <dbReference type="ARBA" id="ARBA00022723"/>
    </source>
</evidence>
<dbReference type="HOGENOM" id="CLU_134973_6_2_11"/>
<dbReference type="Gene3D" id="3.30.70.100">
    <property type="match status" value="1"/>
</dbReference>
<dbReference type="InterPro" id="IPR000428">
    <property type="entry name" value="Cu-bd"/>
</dbReference>
<reference evidence="4" key="1">
    <citation type="submission" date="2011-12" db="EMBL/GenBank/DDBJ databases">
        <title>Complete genome sequence of Streptomyces cattleya strain DSM 46488.</title>
        <authorList>
            <person name="Ou H.-Y."/>
            <person name="Li P."/>
            <person name="Zhao C."/>
            <person name="O'Hagan D."/>
            <person name="Deng Z."/>
        </authorList>
    </citation>
    <scope>NUCLEOTIDE SEQUENCE [LARGE SCALE GENOMIC DNA]</scope>
    <source>
        <strain evidence="4">ATCC 35852 / DSM 46488 / JCM 4925 / NBRC 14057 / NRRL 8057</strain>
    </source>
</reference>
<dbReference type="InterPro" id="IPR006121">
    <property type="entry name" value="HMA_dom"/>
</dbReference>
<dbReference type="KEGG" id="scy:SCATT_27280"/>
<gene>
    <name evidence="3" type="ordered locus">SCATT_27280</name>
</gene>
<dbReference type="InterPro" id="IPR006122">
    <property type="entry name" value="HMA_Cu_ion-bd"/>
</dbReference>
<proteinExistence type="predicted"/>
<dbReference type="GO" id="GO:0006825">
    <property type="term" value="P:copper ion transport"/>
    <property type="evidence" value="ECO:0007669"/>
    <property type="project" value="InterPro"/>
</dbReference>
<organism evidence="3 4">
    <name type="scientific">Streptantibioticus cattleyicolor (strain ATCC 35852 / DSM 46488 / JCM 4925 / NBRC 14057 / NRRL 8057)</name>
    <name type="common">Streptomyces cattleya</name>
    <dbReference type="NCBI Taxonomy" id="1003195"/>
    <lineage>
        <taxon>Bacteria</taxon>
        <taxon>Bacillati</taxon>
        <taxon>Actinomycetota</taxon>
        <taxon>Actinomycetes</taxon>
        <taxon>Kitasatosporales</taxon>
        <taxon>Streptomycetaceae</taxon>
        <taxon>Streptantibioticus</taxon>
    </lineage>
</organism>
<sequence length="76" mass="7401">MSDVITLSVPGISCAKCQQAIEGAVGALPGVSAVSVDIPAKSVTVTFDAPAGRPSIDAAINDAGYEVAGVVEANAS</sequence>
<dbReference type="KEGG" id="sct:SCAT_2740"/>
<accession>G8X2I3</accession>
<dbReference type="eggNOG" id="COG2608">
    <property type="taxonomic scope" value="Bacteria"/>
</dbReference>
<dbReference type="InterPro" id="IPR036163">
    <property type="entry name" value="HMA_dom_sf"/>
</dbReference>
<evidence type="ECO:0000259" key="2">
    <source>
        <dbReference type="PROSITE" id="PS50846"/>
    </source>
</evidence>
<dbReference type="OrthoDB" id="9813965at2"/>